<feature type="non-terminal residue" evidence="3">
    <location>
        <position position="1"/>
    </location>
</feature>
<protein>
    <recommendedName>
        <fullName evidence="2">CxxC-x17-CxxC domain-containing protein</fullName>
    </recommendedName>
</protein>
<comment type="caution">
    <text evidence="3">The sequence shown here is derived from an EMBL/GenBank/DDBJ whole genome shotgun (WGS) entry which is preliminary data.</text>
</comment>
<dbReference type="Proteomes" id="UP000034488">
    <property type="component" value="Unassembled WGS sequence"/>
</dbReference>
<feature type="region of interest" description="Disordered" evidence="1">
    <location>
        <begin position="75"/>
        <end position="98"/>
    </location>
</feature>
<proteinExistence type="predicted"/>
<dbReference type="EMBL" id="LBPI01000006">
    <property type="protein sequence ID" value="KKP55008.1"/>
    <property type="molecule type" value="Genomic_DNA"/>
</dbReference>
<evidence type="ECO:0000256" key="1">
    <source>
        <dbReference type="SAM" id="MobiDB-lite"/>
    </source>
</evidence>
<feature type="domain" description="CxxC-x17-CxxC" evidence="2">
    <location>
        <begin position="99"/>
        <end position="134"/>
    </location>
</feature>
<dbReference type="AlphaFoldDB" id="A0A0G0AEI2"/>
<reference evidence="3 4" key="1">
    <citation type="journal article" date="2015" name="Nature">
        <title>rRNA introns, odd ribosomes, and small enigmatic genomes across a large radiation of phyla.</title>
        <authorList>
            <person name="Brown C.T."/>
            <person name="Hug L.A."/>
            <person name="Thomas B.C."/>
            <person name="Sharon I."/>
            <person name="Castelle C.J."/>
            <person name="Singh A."/>
            <person name="Wilkins M.J."/>
            <person name="Williams K.H."/>
            <person name="Banfield J.F."/>
        </authorList>
    </citation>
    <scope>NUCLEOTIDE SEQUENCE [LARGE SCALE GENOMIC DNA]</scope>
</reference>
<feature type="region of interest" description="Disordered" evidence="1">
    <location>
        <begin position="133"/>
        <end position="159"/>
    </location>
</feature>
<name>A0A0G0AEI2_9BACT</name>
<dbReference type="NCBIfam" id="TIGR04272">
    <property type="entry name" value="cxxc_cxxc_Mbark"/>
    <property type="match status" value="2"/>
</dbReference>
<organism evidence="3 4">
    <name type="scientific">candidate division WS6 bacterium GW2011_GWB1_33_6</name>
    <dbReference type="NCBI Taxonomy" id="1619088"/>
    <lineage>
        <taxon>Bacteria</taxon>
        <taxon>Candidatus Dojkabacteria</taxon>
    </lineage>
</organism>
<feature type="compositionally biased region" description="Basic and acidic residues" evidence="1">
    <location>
        <begin position="7"/>
        <end position="22"/>
    </location>
</feature>
<dbReference type="InterPro" id="IPR026363">
    <property type="entry name" value="CxxC-x17-CxxC_dom"/>
</dbReference>
<feature type="domain" description="CxxC-x17-CxxC" evidence="2">
    <location>
        <begin position="39"/>
        <end position="73"/>
    </location>
</feature>
<gene>
    <name evidence="3" type="ORF">UR47_C0006G0001</name>
</gene>
<feature type="region of interest" description="Disordered" evidence="1">
    <location>
        <begin position="1"/>
        <end position="36"/>
    </location>
</feature>
<evidence type="ECO:0000313" key="3">
    <source>
        <dbReference type="EMBL" id="KKP55008.1"/>
    </source>
</evidence>
<accession>A0A0G0AEI2</accession>
<evidence type="ECO:0000313" key="4">
    <source>
        <dbReference type="Proteomes" id="UP000034488"/>
    </source>
</evidence>
<sequence length="215" mass="24450">NKTMRNFIEDRHSGRRGNDRRGGGNRFGGRRDSGRGQVEMYPAVCDECGKDCEVPFKPSSDKPIYCSRCFEKQGGYDREERGGREDRGGRRERGRDSDKQMFSAVCDDCGKDCEVPFRPSGDKPIYCSRCFENRGNSHEGESKREVSSSRTENGCDHSEQKKQFELLNAKLDQILLALEKKTRTVKKVEPIELTEVVKKTKTVKAKKPTKKAKAE</sequence>
<dbReference type="Pfam" id="PF23477">
    <property type="entry name" value="zf_Tbcl_2"/>
    <property type="match status" value="2"/>
</dbReference>
<evidence type="ECO:0000259" key="2">
    <source>
        <dbReference type="Pfam" id="PF23477"/>
    </source>
</evidence>